<comment type="caution">
    <text evidence="4">The sequence shown here is derived from an EMBL/GenBank/DDBJ whole genome shotgun (WGS) entry which is preliminary data.</text>
</comment>
<keyword evidence="2" id="KW-0378">Hydrolase</keyword>
<comment type="cofactor">
    <cofactor evidence="1">
        <name>Mg(2+)</name>
        <dbReference type="ChEBI" id="CHEBI:18420"/>
    </cofactor>
</comment>
<evidence type="ECO:0000259" key="3">
    <source>
        <dbReference type="PROSITE" id="PS51462"/>
    </source>
</evidence>
<dbReference type="CDD" id="cd02883">
    <property type="entry name" value="NUDIX_Hydrolase"/>
    <property type="match status" value="1"/>
</dbReference>
<dbReference type="Proteomes" id="UP000179115">
    <property type="component" value="Unassembled WGS sequence"/>
</dbReference>
<dbReference type="InterPro" id="IPR015797">
    <property type="entry name" value="NUDIX_hydrolase-like_dom_sf"/>
</dbReference>
<dbReference type="PANTHER" id="PTHR43046">
    <property type="entry name" value="GDP-MANNOSE MANNOSYL HYDROLASE"/>
    <property type="match status" value="1"/>
</dbReference>
<dbReference type="SUPFAM" id="SSF55811">
    <property type="entry name" value="Nudix"/>
    <property type="match status" value="1"/>
</dbReference>
<gene>
    <name evidence="4" type="ORF">A3A35_02395</name>
</gene>
<dbReference type="InterPro" id="IPR000086">
    <property type="entry name" value="NUDIX_hydrolase_dom"/>
</dbReference>
<dbReference type="Gene3D" id="3.90.79.10">
    <property type="entry name" value="Nucleoside Triphosphate Pyrophosphohydrolase"/>
    <property type="match status" value="1"/>
</dbReference>
<dbReference type="AlphaFoldDB" id="A0A1F6EE37"/>
<organism evidence="4 5">
    <name type="scientific">Candidatus Kaiserbacteria bacterium RIFCSPLOWO2_01_FULL_51_21</name>
    <dbReference type="NCBI Taxonomy" id="1798508"/>
    <lineage>
        <taxon>Bacteria</taxon>
        <taxon>Candidatus Kaiseribacteriota</taxon>
    </lineage>
</organism>
<feature type="domain" description="Nudix hydrolase" evidence="3">
    <location>
        <begin position="56"/>
        <end position="175"/>
    </location>
</feature>
<sequence length="175" mass="19941">MVTLTRDLDPREEGLVDEHGVLNDSGRHWLAVLLGHLPKVHEGMWKEVFLPMTSKLVRTCVDLALVRDGNVFLPYRKDEFWNGWAFPGGSLGPGESWADAAKRFAREELGIDVEFQKVVGVYNNTDNPRNHDVTVLLLCKSEEQPKDGAWFWMQPTGLIPVHEKYWEEVSKLLAS</sequence>
<dbReference type="PANTHER" id="PTHR43046:SF14">
    <property type="entry name" value="MUTT_NUDIX FAMILY PROTEIN"/>
    <property type="match status" value="1"/>
</dbReference>
<evidence type="ECO:0000313" key="4">
    <source>
        <dbReference type="EMBL" id="OGG71921.1"/>
    </source>
</evidence>
<evidence type="ECO:0000256" key="2">
    <source>
        <dbReference type="ARBA" id="ARBA00022801"/>
    </source>
</evidence>
<accession>A0A1F6EE37</accession>
<proteinExistence type="predicted"/>
<reference evidence="4 5" key="1">
    <citation type="journal article" date="2016" name="Nat. Commun.">
        <title>Thousands of microbial genomes shed light on interconnected biogeochemical processes in an aquifer system.</title>
        <authorList>
            <person name="Anantharaman K."/>
            <person name="Brown C.T."/>
            <person name="Hug L.A."/>
            <person name="Sharon I."/>
            <person name="Castelle C.J."/>
            <person name="Probst A.J."/>
            <person name="Thomas B.C."/>
            <person name="Singh A."/>
            <person name="Wilkins M.J."/>
            <person name="Karaoz U."/>
            <person name="Brodie E.L."/>
            <person name="Williams K.H."/>
            <person name="Hubbard S.S."/>
            <person name="Banfield J.F."/>
        </authorList>
    </citation>
    <scope>NUCLEOTIDE SEQUENCE [LARGE SCALE GENOMIC DNA]</scope>
</reference>
<dbReference type="STRING" id="1798508.A3A35_02395"/>
<evidence type="ECO:0000313" key="5">
    <source>
        <dbReference type="Proteomes" id="UP000179115"/>
    </source>
</evidence>
<name>A0A1F6EE37_9BACT</name>
<dbReference type="EMBL" id="MFLV01000005">
    <property type="protein sequence ID" value="OGG71921.1"/>
    <property type="molecule type" value="Genomic_DNA"/>
</dbReference>
<evidence type="ECO:0000256" key="1">
    <source>
        <dbReference type="ARBA" id="ARBA00001946"/>
    </source>
</evidence>
<dbReference type="PROSITE" id="PS51462">
    <property type="entry name" value="NUDIX"/>
    <property type="match status" value="1"/>
</dbReference>
<protein>
    <recommendedName>
        <fullName evidence="3">Nudix hydrolase domain-containing protein</fullName>
    </recommendedName>
</protein>
<dbReference type="Pfam" id="PF00293">
    <property type="entry name" value="NUDIX"/>
    <property type="match status" value="1"/>
</dbReference>
<dbReference type="GO" id="GO:0016787">
    <property type="term" value="F:hydrolase activity"/>
    <property type="evidence" value="ECO:0007669"/>
    <property type="project" value="UniProtKB-KW"/>
</dbReference>